<dbReference type="PROSITE" id="PS50082">
    <property type="entry name" value="WD_REPEATS_2"/>
    <property type="match status" value="1"/>
</dbReference>
<keyword evidence="3 6" id="KW-0819">tRNA processing</keyword>
<feature type="compositionally biased region" description="Basic residues" evidence="8">
    <location>
        <begin position="119"/>
        <end position="130"/>
    </location>
</feature>
<evidence type="ECO:0000313" key="9">
    <source>
        <dbReference type="EMBL" id="KEY70590.1"/>
    </source>
</evidence>
<dbReference type="Proteomes" id="UP000028045">
    <property type="component" value="Unassembled WGS sequence"/>
</dbReference>
<feature type="region of interest" description="Disordered" evidence="8">
    <location>
        <begin position="525"/>
        <end position="556"/>
    </location>
</feature>
<dbReference type="GO" id="GO:0005634">
    <property type="term" value="C:nucleus"/>
    <property type="evidence" value="ECO:0007669"/>
    <property type="project" value="UniProtKB-SubCell"/>
</dbReference>
<feature type="repeat" description="WD" evidence="7">
    <location>
        <begin position="335"/>
        <end position="377"/>
    </location>
</feature>
<comment type="function">
    <text evidence="6">Required for the formation of N(7)-methylguanine at position 46 (m7G46) in tRNA. In the complex, it is required to stabilize and induce conformational changes of the catalytic subunit.</text>
</comment>
<dbReference type="AlphaFoldDB" id="A0A084AZ61"/>
<comment type="subcellular location">
    <subcellularLocation>
        <location evidence="1 6">Nucleus</location>
    </subcellularLocation>
</comment>
<feature type="compositionally biased region" description="Basic and acidic residues" evidence="8">
    <location>
        <begin position="76"/>
        <end position="85"/>
    </location>
</feature>
<evidence type="ECO:0000256" key="3">
    <source>
        <dbReference type="ARBA" id="ARBA00022694"/>
    </source>
</evidence>
<dbReference type="InterPro" id="IPR015943">
    <property type="entry name" value="WD40/YVTN_repeat-like_dom_sf"/>
</dbReference>
<gene>
    <name evidence="9" type="ORF">S7711_02194</name>
</gene>
<keyword evidence="5 6" id="KW-0539">Nucleus</keyword>
<protein>
    <submittedName>
        <fullName evidence="9">Uncharacterized protein</fullName>
    </submittedName>
</protein>
<dbReference type="OrthoDB" id="339900at2759"/>
<evidence type="ECO:0000256" key="7">
    <source>
        <dbReference type="PROSITE-ProRule" id="PRU00221"/>
    </source>
</evidence>
<comment type="pathway">
    <text evidence="6">tRNA modification; N(7)-methylguanine-tRNA biosynthesis.</text>
</comment>
<feature type="region of interest" description="Disordered" evidence="8">
    <location>
        <begin position="56"/>
        <end position="142"/>
    </location>
</feature>
<name>A0A084AZ61_STACB</name>
<dbReference type="EMBL" id="KL648431">
    <property type="protein sequence ID" value="KEY70590.1"/>
    <property type="molecule type" value="Genomic_DNA"/>
</dbReference>
<dbReference type="HOGENOM" id="CLU_022082_0_0_1"/>
<reference evidence="9 10" key="1">
    <citation type="journal article" date="2014" name="BMC Genomics">
        <title>Comparative genome sequencing reveals chemotype-specific gene clusters in the toxigenic black mold Stachybotrys.</title>
        <authorList>
            <person name="Semeiks J."/>
            <person name="Borek D."/>
            <person name="Otwinowski Z."/>
            <person name="Grishin N.V."/>
        </authorList>
    </citation>
    <scope>NUCLEOTIDE SEQUENCE [LARGE SCALE GENOMIC DNA]</scope>
    <source>
        <strain evidence="10">CBS 109288 / IBT 7711</strain>
    </source>
</reference>
<dbReference type="HAMAP" id="MF_03056">
    <property type="entry name" value="TRM82"/>
    <property type="match status" value="1"/>
</dbReference>
<dbReference type="InterPro" id="IPR028884">
    <property type="entry name" value="Trm82"/>
</dbReference>
<dbReference type="GO" id="GO:0106004">
    <property type="term" value="P:tRNA (guanine-N7)-methylation"/>
    <property type="evidence" value="ECO:0007669"/>
    <property type="project" value="UniProtKB-UniRule"/>
</dbReference>
<evidence type="ECO:0000313" key="10">
    <source>
        <dbReference type="Proteomes" id="UP000028045"/>
    </source>
</evidence>
<organism evidence="9 10">
    <name type="scientific">Stachybotrys chartarum (strain CBS 109288 / IBT 7711)</name>
    <name type="common">Toxic black mold</name>
    <name type="synonym">Stilbospora chartarum</name>
    <dbReference type="NCBI Taxonomy" id="1280523"/>
    <lineage>
        <taxon>Eukaryota</taxon>
        <taxon>Fungi</taxon>
        <taxon>Dikarya</taxon>
        <taxon>Ascomycota</taxon>
        <taxon>Pezizomycotina</taxon>
        <taxon>Sordariomycetes</taxon>
        <taxon>Hypocreomycetidae</taxon>
        <taxon>Hypocreales</taxon>
        <taxon>Stachybotryaceae</taxon>
        <taxon>Stachybotrys</taxon>
    </lineage>
</organism>
<keyword evidence="4 6" id="KW-0677">Repeat</keyword>
<keyword evidence="10" id="KW-1185">Reference proteome</keyword>
<sequence>MKIPYNRLYVGGDVLFAARGGKIHTFNLQDGNHISTWHHPDVELVANALKELEEAGKQDTPAADLVIVPTPDSDEPPAKRQRLTDDEAASAAEGTAPVPPSDAQEGGAQPDSGDVKGQGGKKNKKSKKTKQVGQKKATVSRVPDRPVITHLVGTSDGKHLVVITGHDKTIWVFDHDGKGNISQFSKRTMPKRPSAVALGPDSQIICADKFGDVYALPLLGTTFSKPQSAATPAPAKSRSKPEANAFTVHSQRNLRALAAQERKLELAGRSKGAPPAAKTEEPQFEITLLLGHVSMLTALALGESEGRRYIVTGDRDEHIRVSRYIPQAHVIEGFCLGHKEFVGDVVIPPGRSEVLVSGGGDEDLFAWDWKSGRLLSRTSLLSLAQELSADTTKVSVSGLSSLLYPTEAGKAVYILAVTEGINAIFSWQLADDNSFKNPSIIQLPGMPLHLTPARAENAPPCIIAAIDPGEEGQAKSLHIFSLVDSNGRLSVDQGVTIHDSAVDADELDVSAADVRRLLYNTESLRKYSGETGEGAEGAEGEEGQEAEEDPGAVDES</sequence>
<dbReference type="Gene3D" id="2.130.10.10">
    <property type="entry name" value="YVTN repeat-like/Quinoprotein amine dehydrogenase"/>
    <property type="match status" value="1"/>
</dbReference>
<dbReference type="SMART" id="SM00320">
    <property type="entry name" value="WD40"/>
    <property type="match status" value="3"/>
</dbReference>
<evidence type="ECO:0000256" key="1">
    <source>
        <dbReference type="ARBA" id="ARBA00004123"/>
    </source>
</evidence>
<dbReference type="SUPFAM" id="SSF50998">
    <property type="entry name" value="Quinoprotein alcohol dehydrogenase-like"/>
    <property type="match status" value="1"/>
</dbReference>
<dbReference type="InterPro" id="IPR011047">
    <property type="entry name" value="Quinoprotein_ADH-like_sf"/>
</dbReference>
<dbReference type="PANTHER" id="PTHR16288">
    <property type="entry name" value="WD40 REPEAT PROTEIN 4"/>
    <property type="match status" value="1"/>
</dbReference>
<dbReference type="GO" id="GO:0005829">
    <property type="term" value="C:cytosol"/>
    <property type="evidence" value="ECO:0007669"/>
    <property type="project" value="TreeGrafter"/>
</dbReference>
<evidence type="ECO:0000256" key="5">
    <source>
        <dbReference type="ARBA" id="ARBA00023242"/>
    </source>
</evidence>
<feature type="compositionally biased region" description="Acidic residues" evidence="8">
    <location>
        <begin position="536"/>
        <end position="556"/>
    </location>
</feature>
<evidence type="ECO:0000256" key="2">
    <source>
        <dbReference type="ARBA" id="ARBA00022574"/>
    </source>
</evidence>
<evidence type="ECO:0000256" key="6">
    <source>
        <dbReference type="HAMAP-Rule" id="MF_03056"/>
    </source>
</evidence>
<evidence type="ECO:0000256" key="4">
    <source>
        <dbReference type="ARBA" id="ARBA00022737"/>
    </source>
</evidence>
<proteinExistence type="inferred from homology"/>
<dbReference type="PANTHER" id="PTHR16288:SF0">
    <property type="entry name" value="TRNA (GUANINE-N(7)-)-METHYLTRANSFERASE NON-CATALYTIC SUBUNIT WDR4"/>
    <property type="match status" value="1"/>
</dbReference>
<accession>A0A084AZ61</accession>
<dbReference type="InterPro" id="IPR001680">
    <property type="entry name" value="WD40_rpt"/>
</dbReference>
<evidence type="ECO:0000256" key="8">
    <source>
        <dbReference type="SAM" id="MobiDB-lite"/>
    </source>
</evidence>
<dbReference type="GO" id="GO:0043527">
    <property type="term" value="C:tRNA methyltransferase complex"/>
    <property type="evidence" value="ECO:0007669"/>
    <property type="project" value="TreeGrafter"/>
</dbReference>
<comment type="similarity">
    <text evidence="6">Belongs to the WD repeat TRM82 family.</text>
</comment>
<dbReference type="UniPathway" id="UPA00989"/>
<keyword evidence="2 6" id="KW-0853">WD repeat</keyword>